<dbReference type="Proteomes" id="UP001224926">
    <property type="component" value="Plasmid unnamed2"/>
</dbReference>
<reference evidence="1 2" key="1">
    <citation type="submission" date="2022-07" db="EMBL/GenBank/DDBJ databases">
        <title>Two temperate virus in Haloterrigena jeotgali A29.</title>
        <authorList>
            <person name="Deng X."/>
        </authorList>
    </citation>
    <scope>NUCLEOTIDE SEQUENCE [LARGE SCALE GENOMIC DNA]</scope>
    <source>
        <strain evidence="1 2">A29</strain>
        <plasmid evidence="1 2">unnamed2</plasmid>
    </source>
</reference>
<gene>
    <name evidence="1" type="ORF">NP511_22670</name>
</gene>
<dbReference type="GeneID" id="84216806"/>
<keyword evidence="2" id="KW-1185">Reference proteome</keyword>
<keyword evidence="1" id="KW-0614">Plasmid</keyword>
<dbReference type="RefSeq" id="WP_049967010.1">
    <property type="nucleotide sequence ID" value="NZ_CP101875.1"/>
</dbReference>
<evidence type="ECO:0000313" key="1">
    <source>
        <dbReference type="EMBL" id="WMT10340.1"/>
    </source>
</evidence>
<protein>
    <submittedName>
        <fullName evidence="1">Uncharacterized protein</fullName>
    </submittedName>
</protein>
<sequence length="144" mass="16656">MTVPHSNQYHPRAKRRVRDLAAEYADKVDSTLVSNTIHERVPEDEFVLELADVVERLDDLQERAGATDSELRSPLRTAMYHLTSDVDEAVVRKRVETVVDEILADLEEEVEEWDDAWSDEKIGEAKQEIRHIRETGDRCRTRGD</sequence>
<dbReference type="AlphaFoldDB" id="A0AAF0PJH7"/>
<accession>A0AAF0PJH7</accession>
<dbReference type="GeneID" id="39860338"/>
<dbReference type="EMBL" id="CP101875">
    <property type="protein sequence ID" value="WMT10340.1"/>
    <property type="molecule type" value="Genomic_DNA"/>
</dbReference>
<name>A0AAF0PJH7_9EURY</name>
<geneLocation type="plasmid" evidence="1 2">
    <name>unnamed2</name>
</geneLocation>
<evidence type="ECO:0000313" key="2">
    <source>
        <dbReference type="Proteomes" id="UP001224926"/>
    </source>
</evidence>
<organism evidence="1 2">
    <name type="scientific">Natrinema thermotolerans</name>
    <dbReference type="NCBI Taxonomy" id="121872"/>
    <lineage>
        <taxon>Archaea</taxon>
        <taxon>Methanobacteriati</taxon>
        <taxon>Methanobacteriota</taxon>
        <taxon>Stenosarchaea group</taxon>
        <taxon>Halobacteria</taxon>
        <taxon>Halobacteriales</taxon>
        <taxon>Natrialbaceae</taxon>
        <taxon>Natrinema</taxon>
    </lineage>
</organism>
<proteinExistence type="predicted"/>